<keyword evidence="5" id="KW-0106">Calcium</keyword>
<keyword evidence="9" id="KW-1185">Reference proteome</keyword>
<organism evidence="10">
    <name type="scientific">Neodiprion lecontei</name>
    <name type="common">Redheaded pine sawfly</name>
    <dbReference type="NCBI Taxonomy" id="441921"/>
    <lineage>
        <taxon>Eukaryota</taxon>
        <taxon>Metazoa</taxon>
        <taxon>Ecdysozoa</taxon>
        <taxon>Arthropoda</taxon>
        <taxon>Hexapoda</taxon>
        <taxon>Insecta</taxon>
        <taxon>Pterygota</taxon>
        <taxon>Neoptera</taxon>
        <taxon>Endopterygota</taxon>
        <taxon>Hymenoptera</taxon>
        <taxon>Tenthredinoidea</taxon>
        <taxon>Diprionidae</taxon>
        <taxon>Diprioninae</taxon>
        <taxon>Neodiprion</taxon>
    </lineage>
</organism>
<evidence type="ECO:0000259" key="8">
    <source>
        <dbReference type="Pfam" id="PF00884"/>
    </source>
</evidence>
<dbReference type="SUPFAM" id="SSF53649">
    <property type="entry name" value="Alkaline phosphatase-like"/>
    <property type="match status" value="1"/>
</dbReference>
<name>A0A6J0CDT7_NEOLC</name>
<dbReference type="InParanoid" id="A0A6J0CDT7"/>
<dbReference type="InterPro" id="IPR017850">
    <property type="entry name" value="Alkaline_phosphatase_core_sf"/>
</dbReference>
<dbReference type="GeneID" id="107227956"/>
<evidence type="ECO:0000313" key="10">
    <source>
        <dbReference type="RefSeq" id="XP_015524772.2"/>
    </source>
</evidence>
<dbReference type="PROSITE" id="PS00523">
    <property type="entry name" value="SULFATASE_1"/>
    <property type="match status" value="1"/>
</dbReference>
<sequence length="591" mass="65920">MKCPRSKTVCALIGLLSVISCADSCSGKINTMCEKSNEDSPRSDQPHIITIIADDLGWNDVSFHGHDQIPTPNIDALAANGVILNRYYVQPTCTPSRTAFLTGRYPLRAGMQGIPLTTGERWGIPVDIPLFPGHLRNLGYTTRLLGKWHLGYYTVDHVPTQRGFDSFVGYYNGYIKYFDHTIRQDETNETGYDLHRDDRQKLTIERNKDYFTDFLTEEVEDVIKSHDASKPLYLQIAHLAPHSGEPEEPLEVWNVTEVNLTLGYIKDINRRKFAGMVTRLDNSVGRTIKALKNAGMLENSIIIFTTDNGAQTEGLHVNYGSNYPLRGLKFSMFDGGVRGVGCIYSPLIVNSSRVSNELMHITDWMPTLYSAAGGDVKVLGELDGVDQWPTLKYGLKSPRTSLLLHVDEKFKVAGAVMGKFKFLQGNQVNYTDFYGDSGDGDNYPPYSAASVVSSAAGQAISQISESVATPQQIISLRLKTKISCPPFQEYVNCTSRCLFDLSVDPCETVNLSEQHPKIVELMESYIEKYQDVLVQQSSGLYDRTSSPAKFNGAWMPWIKFNHNDESASLLEVPQTSSAGDIIMNLRSIRQL</sequence>
<dbReference type="GO" id="GO:0008484">
    <property type="term" value="F:sulfuric ester hydrolase activity"/>
    <property type="evidence" value="ECO:0007669"/>
    <property type="project" value="InterPro"/>
</dbReference>
<dbReference type="GO" id="GO:0046872">
    <property type="term" value="F:metal ion binding"/>
    <property type="evidence" value="ECO:0007669"/>
    <property type="project" value="UniProtKB-KW"/>
</dbReference>
<dbReference type="PROSITE" id="PS51257">
    <property type="entry name" value="PROKAR_LIPOPROTEIN"/>
    <property type="match status" value="1"/>
</dbReference>
<keyword evidence="6" id="KW-0325">Glycoprotein</keyword>
<dbReference type="KEGG" id="nlo:107227956"/>
<evidence type="ECO:0000256" key="5">
    <source>
        <dbReference type="ARBA" id="ARBA00022837"/>
    </source>
</evidence>
<protein>
    <submittedName>
        <fullName evidence="10">Arylsulfatase B</fullName>
    </submittedName>
</protein>
<dbReference type="Gene3D" id="3.30.1120.10">
    <property type="match status" value="1"/>
</dbReference>
<feature type="signal peptide" evidence="7">
    <location>
        <begin position="1"/>
        <end position="24"/>
    </location>
</feature>
<evidence type="ECO:0000256" key="2">
    <source>
        <dbReference type="ARBA" id="ARBA00008779"/>
    </source>
</evidence>
<evidence type="ECO:0000313" key="9">
    <source>
        <dbReference type="Proteomes" id="UP000829291"/>
    </source>
</evidence>
<dbReference type="InterPro" id="IPR000917">
    <property type="entry name" value="Sulfatase_N"/>
</dbReference>
<feature type="chain" id="PRO_5045152919" evidence="7">
    <location>
        <begin position="25"/>
        <end position="591"/>
    </location>
</feature>
<evidence type="ECO:0000256" key="1">
    <source>
        <dbReference type="ARBA" id="ARBA00001913"/>
    </source>
</evidence>
<dbReference type="InterPro" id="IPR047115">
    <property type="entry name" value="ARSB"/>
</dbReference>
<keyword evidence="4" id="KW-0378">Hydrolase</keyword>
<dbReference type="Pfam" id="PF00884">
    <property type="entry name" value="Sulfatase"/>
    <property type="match status" value="1"/>
</dbReference>
<dbReference type="OrthoDB" id="103349at2759"/>
<dbReference type="PANTHER" id="PTHR10342">
    <property type="entry name" value="ARYLSULFATASE"/>
    <property type="match status" value="1"/>
</dbReference>
<proteinExistence type="inferred from homology"/>
<keyword evidence="7" id="KW-0732">Signal</keyword>
<reference evidence="10" key="1">
    <citation type="submission" date="2025-08" db="UniProtKB">
        <authorList>
            <consortium name="RefSeq"/>
        </authorList>
    </citation>
    <scope>IDENTIFICATION</scope>
    <source>
        <tissue evidence="10">Thorax and Abdomen</tissue>
    </source>
</reference>
<dbReference type="CDD" id="cd16029">
    <property type="entry name" value="4-S"/>
    <property type="match status" value="1"/>
</dbReference>
<comment type="cofactor">
    <cofactor evidence="1">
        <name>Ca(2+)</name>
        <dbReference type="ChEBI" id="CHEBI:29108"/>
    </cofactor>
</comment>
<evidence type="ECO:0000256" key="6">
    <source>
        <dbReference type="ARBA" id="ARBA00023180"/>
    </source>
</evidence>
<dbReference type="PANTHER" id="PTHR10342:SF264">
    <property type="entry name" value="MIP05773P-RELATED"/>
    <property type="match status" value="1"/>
</dbReference>
<keyword evidence="3" id="KW-0479">Metal-binding</keyword>
<feature type="domain" description="Sulfatase N-terminal" evidence="8">
    <location>
        <begin position="46"/>
        <end position="373"/>
    </location>
</feature>
<gene>
    <name evidence="10" type="primary">LOC107227956</name>
</gene>
<comment type="similarity">
    <text evidence="2">Belongs to the sulfatase family.</text>
</comment>
<evidence type="ECO:0000256" key="7">
    <source>
        <dbReference type="SAM" id="SignalP"/>
    </source>
</evidence>
<evidence type="ECO:0000256" key="4">
    <source>
        <dbReference type="ARBA" id="ARBA00022801"/>
    </source>
</evidence>
<dbReference type="AlphaFoldDB" id="A0A6J0CDT7"/>
<accession>A0A6J0CDT7</accession>
<dbReference type="Gene3D" id="3.40.720.10">
    <property type="entry name" value="Alkaline Phosphatase, subunit A"/>
    <property type="match status" value="1"/>
</dbReference>
<dbReference type="InterPro" id="IPR024607">
    <property type="entry name" value="Sulfatase_CS"/>
</dbReference>
<dbReference type="Proteomes" id="UP000829291">
    <property type="component" value="Chromosome 2"/>
</dbReference>
<evidence type="ECO:0000256" key="3">
    <source>
        <dbReference type="ARBA" id="ARBA00022723"/>
    </source>
</evidence>
<dbReference type="RefSeq" id="XP_015524772.2">
    <property type="nucleotide sequence ID" value="XM_015669286.2"/>
</dbReference>